<dbReference type="EMBL" id="MHKK01000047">
    <property type="protein sequence ID" value="OGY88950.1"/>
    <property type="molecule type" value="Genomic_DNA"/>
</dbReference>
<evidence type="ECO:0000256" key="1">
    <source>
        <dbReference type="SAM" id="Phobius"/>
    </source>
</evidence>
<reference evidence="2 3" key="1">
    <citation type="journal article" date="2016" name="Nat. Commun.">
        <title>Thousands of microbial genomes shed light on interconnected biogeochemical processes in an aquifer system.</title>
        <authorList>
            <person name="Anantharaman K."/>
            <person name="Brown C.T."/>
            <person name="Hug L.A."/>
            <person name="Sharon I."/>
            <person name="Castelle C.J."/>
            <person name="Probst A.J."/>
            <person name="Thomas B.C."/>
            <person name="Singh A."/>
            <person name="Wilkins M.J."/>
            <person name="Karaoz U."/>
            <person name="Brodie E.L."/>
            <person name="Williams K.H."/>
            <person name="Hubbard S.S."/>
            <person name="Banfield J.F."/>
        </authorList>
    </citation>
    <scope>NUCLEOTIDE SEQUENCE [LARGE SCALE GENOMIC DNA]</scope>
</reference>
<keyword evidence="1" id="KW-0472">Membrane</keyword>
<name>A0A1G2BKX4_9BACT</name>
<keyword evidence="1" id="KW-1133">Transmembrane helix</keyword>
<evidence type="ECO:0008006" key="4">
    <source>
        <dbReference type="Google" id="ProtNLM"/>
    </source>
</evidence>
<evidence type="ECO:0000313" key="3">
    <source>
        <dbReference type="Proteomes" id="UP000177817"/>
    </source>
</evidence>
<proteinExistence type="predicted"/>
<dbReference type="SUPFAM" id="SSF54523">
    <property type="entry name" value="Pili subunits"/>
    <property type="match status" value="1"/>
</dbReference>
<dbReference type="Proteomes" id="UP000177817">
    <property type="component" value="Unassembled WGS sequence"/>
</dbReference>
<accession>A0A1G2BKX4</accession>
<dbReference type="AlphaFoldDB" id="A0A1G2BKX4"/>
<dbReference type="Gene3D" id="3.30.700.10">
    <property type="entry name" value="Glycoprotein, Type 4 Pilin"/>
    <property type="match status" value="1"/>
</dbReference>
<dbReference type="InterPro" id="IPR045584">
    <property type="entry name" value="Pilin-like"/>
</dbReference>
<gene>
    <name evidence="2" type="ORF">A2677_00675</name>
</gene>
<sequence length="201" mass="21697">MRGISKELCLTSTSARRNTSGFTQHLFPFRTKKWLGLVSNDKKLGSPSTTFARKSGAGFTFVEVMTVIGIMTVLVAASVPSYFTLRSNIFLSDEVQHAGETLRTAQSRSITSQGGFRHGVHFDSSVVPNTYGLFYIDDAGTSVYSSPSPLNHDLRFLSPTPADIVFAHLSGMTTAATVVVGYPSGDQKTIQIDANGKIILP</sequence>
<protein>
    <recommendedName>
        <fullName evidence="4">General secretion pathway GspH domain-containing protein</fullName>
    </recommendedName>
</protein>
<feature type="transmembrane region" description="Helical" evidence="1">
    <location>
        <begin position="61"/>
        <end position="83"/>
    </location>
</feature>
<evidence type="ECO:0000313" key="2">
    <source>
        <dbReference type="EMBL" id="OGY88950.1"/>
    </source>
</evidence>
<keyword evidence="1" id="KW-0812">Transmembrane</keyword>
<organism evidence="2 3">
    <name type="scientific">Candidatus Komeilibacteria bacterium RIFCSPHIGHO2_01_FULL_52_14</name>
    <dbReference type="NCBI Taxonomy" id="1798549"/>
    <lineage>
        <taxon>Bacteria</taxon>
        <taxon>Candidatus Komeiliibacteriota</taxon>
    </lineage>
</organism>
<comment type="caution">
    <text evidence="2">The sequence shown here is derived from an EMBL/GenBank/DDBJ whole genome shotgun (WGS) entry which is preliminary data.</text>
</comment>